<feature type="compositionally biased region" description="Basic and acidic residues" evidence="1">
    <location>
        <begin position="186"/>
        <end position="206"/>
    </location>
</feature>
<reference evidence="2" key="2">
    <citation type="submission" date="2022-03" db="EMBL/GenBank/DDBJ databases">
        <authorList>
            <person name="Ryngajllo M."/>
            <person name="Jacek P."/>
            <person name="Kubiak K."/>
        </authorList>
    </citation>
    <scope>NUCLEOTIDE SEQUENCE</scope>
    <source>
        <strain evidence="2">SI1</strain>
    </source>
</reference>
<gene>
    <name evidence="2" type="ORF">K1W68_01600</name>
</gene>
<accession>A0AAW5EPH6</accession>
<evidence type="ECO:0000256" key="1">
    <source>
        <dbReference type="SAM" id="MobiDB-lite"/>
    </source>
</evidence>
<feature type="region of interest" description="Disordered" evidence="1">
    <location>
        <begin position="1"/>
        <end position="107"/>
    </location>
</feature>
<dbReference type="RefSeq" id="WP_247066020.1">
    <property type="nucleotide sequence ID" value="NZ_CP094848.1"/>
</dbReference>
<evidence type="ECO:0000313" key="2">
    <source>
        <dbReference type="EMBL" id="MCJ8352702.1"/>
    </source>
</evidence>
<organism evidence="2 3">
    <name type="scientific">Novacetimonas hansenii</name>
    <name type="common">Komagataeibacter hansenii</name>
    <dbReference type="NCBI Taxonomy" id="436"/>
    <lineage>
        <taxon>Bacteria</taxon>
        <taxon>Pseudomonadati</taxon>
        <taxon>Pseudomonadota</taxon>
        <taxon>Alphaproteobacteria</taxon>
        <taxon>Acetobacterales</taxon>
        <taxon>Acetobacteraceae</taxon>
        <taxon>Novacetimonas</taxon>
    </lineage>
</organism>
<dbReference type="AlphaFoldDB" id="A0AAW5EPH6"/>
<proteinExistence type="predicted"/>
<dbReference type="Proteomes" id="UP001202887">
    <property type="component" value="Unassembled WGS sequence"/>
</dbReference>
<feature type="compositionally biased region" description="Acidic residues" evidence="1">
    <location>
        <begin position="33"/>
        <end position="51"/>
    </location>
</feature>
<evidence type="ECO:0000313" key="3">
    <source>
        <dbReference type="Proteomes" id="UP001202887"/>
    </source>
</evidence>
<reference evidence="2" key="1">
    <citation type="journal article" date="2021" name="Polymers (Basel)">
        <title>Highly Stretchable Bacterial Cellulose Produced by Komagataeibacter hansenii SI1.</title>
        <authorList>
            <person name="Cielecka I."/>
            <person name="Ryngajllo M."/>
            <person name="Maniukiewicz W."/>
            <person name="Bielecki S."/>
        </authorList>
    </citation>
    <scope>NUCLEOTIDE SEQUENCE</scope>
    <source>
        <strain evidence="2">SI1</strain>
    </source>
</reference>
<feature type="region of interest" description="Disordered" evidence="1">
    <location>
        <begin position="153"/>
        <end position="215"/>
    </location>
</feature>
<feature type="compositionally biased region" description="Low complexity" evidence="1">
    <location>
        <begin position="153"/>
        <end position="164"/>
    </location>
</feature>
<feature type="compositionally biased region" description="Basic residues" evidence="1">
    <location>
        <begin position="56"/>
        <end position="70"/>
    </location>
</feature>
<name>A0AAW5EPH6_NOVHA</name>
<sequence length="215" mass="22889">MPRKSRFAHLFGTLRAATDDEDEDQNARRAEGEDPEEGEGDEGDENGDGEDEPKTRKSRKSKKAKKAGKAKKAEDDGEDAGDDDAGDDDADAEDEDDEEKASARARERGRCAAIFSDPAAALNPVAAAELAFNTNMPRSAAINLLRVTASAMPQAPAQATTPSPLGRLDERMASSRVAPVPTRPGSRRENGAGGGDDARALADRMMQRHKSLTGK</sequence>
<dbReference type="EMBL" id="JAIBCX010000003">
    <property type="protein sequence ID" value="MCJ8352702.1"/>
    <property type="molecule type" value="Genomic_DNA"/>
</dbReference>
<comment type="caution">
    <text evidence="2">The sequence shown here is derived from an EMBL/GenBank/DDBJ whole genome shotgun (WGS) entry which is preliminary data.</text>
</comment>
<protein>
    <submittedName>
        <fullName evidence="2">Uncharacterized protein</fullName>
    </submittedName>
</protein>
<feature type="compositionally biased region" description="Acidic residues" evidence="1">
    <location>
        <begin position="75"/>
        <end position="99"/>
    </location>
</feature>